<proteinExistence type="inferred from homology"/>
<dbReference type="SFLD" id="SFLDG01017">
    <property type="entry name" value="Polyprenyl_Transferase_Like"/>
    <property type="match status" value="1"/>
</dbReference>
<dbReference type="GO" id="GO:0016740">
    <property type="term" value="F:transferase activity"/>
    <property type="evidence" value="ECO:0007669"/>
    <property type="project" value="UniProtKB-KW"/>
</dbReference>
<dbReference type="InterPro" id="IPR000092">
    <property type="entry name" value="Polyprenyl_synt"/>
</dbReference>
<dbReference type="PANTHER" id="PTHR12001">
    <property type="entry name" value="GERANYLGERANYL PYROPHOSPHATE SYNTHASE"/>
    <property type="match status" value="1"/>
</dbReference>
<name>A0ABY6HUW4_9ARCH</name>
<evidence type="ECO:0000256" key="5">
    <source>
        <dbReference type="ARBA" id="ARBA00022842"/>
    </source>
</evidence>
<evidence type="ECO:0000256" key="6">
    <source>
        <dbReference type="RuleBase" id="RU004466"/>
    </source>
</evidence>
<dbReference type="EMBL" id="CP104013">
    <property type="protein sequence ID" value="UYP47310.1"/>
    <property type="molecule type" value="Genomic_DNA"/>
</dbReference>
<reference evidence="7" key="1">
    <citation type="submission" date="2022-09" db="EMBL/GenBank/DDBJ databases">
        <title>Actin cytoskeleton and complex cell architecture in an #Asgard archaeon.</title>
        <authorList>
            <person name="Ponce Toledo R.I."/>
            <person name="Schleper C."/>
            <person name="Rodrigues Oliveira T."/>
            <person name="Wollweber F."/>
            <person name="Xu J."/>
            <person name="Rittmann S."/>
            <person name="Klingl A."/>
            <person name="Pilhofer M."/>
        </authorList>
    </citation>
    <scope>NUCLEOTIDE SEQUENCE</scope>
    <source>
        <strain evidence="7">B-35</strain>
    </source>
</reference>
<keyword evidence="3 6" id="KW-0808">Transferase</keyword>
<dbReference type="InterPro" id="IPR033749">
    <property type="entry name" value="Polyprenyl_synt_CS"/>
</dbReference>
<dbReference type="EC" id="2.5.1.-" evidence="7"/>
<dbReference type="PROSITE" id="PS00444">
    <property type="entry name" value="POLYPRENYL_SYNTHASE_2"/>
    <property type="match status" value="1"/>
</dbReference>
<evidence type="ECO:0000256" key="4">
    <source>
        <dbReference type="ARBA" id="ARBA00022723"/>
    </source>
</evidence>
<dbReference type="Pfam" id="PF00348">
    <property type="entry name" value="polyprenyl_synt"/>
    <property type="match status" value="1"/>
</dbReference>
<organism evidence="7 8">
    <name type="scientific">Candidatus Lokiarchaeum ossiferum</name>
    <dbReference type="NCBI Taxonomy" id="2951803"/>
    <lineage>
        <taxon>Archaea</taxon>
        <taxon>Promethearchaeati</taxon>
        <taxon>Promethearchaeota</taxon>
        <taxon>Promethearchaeia</taxon>
        <taxon>Promethearchaeales</taxon>
        <taxon>Promethearchaeaceae</taxon>
        <taxon>Candidatus Lokiarchaeum</taxon>
    </lineage>
</organism>
<sequence>MDEKQIKLNISQTANKVDQFLSKRLMGKIKNLWDAANHYILGGGKRLRPFLVIESFKLNQPYIDNLIPIASAVEILHTFTLIHDDIMDNDPIRRGIPTVHTKWNESTAILAGDLLSSMSTVLVNESQFSPDIKSNISLALGNVGIDLCEGQTMDMNFENRTDVSVEEYFEMIKLKTGALFKTSVQIGAIAGEFSKVEIEALEQYGISLGIAFQLVDDILGIIGNVKDFGKPIGSDLREGKKTYILLYALEHLSSTDLKNLKTFLDKKEKNDLDVQKALDLIKKSGAISEAKLIAKKHASEAKKTLSIFPESEAKENLVGIAELALTRTN</sequence>
<dbReference type="CDD" id="cd00685">
    <property type="entry name" value="Trans_IPPS_HT"/>
    <property type="match status" value="1"/>
</dbReference>
<gene>
    <name evidence="7" type="ORF">NEF87_003595</name>
</gene>
<comment type="cofactor">
    <cofactor evidence="1">
        <name>Mg(2+)</name>
        <dbReference type="ChEBI" id="CHEBI:18420"/>
    </cofactor>
</comment>
<accession>A0ABY6HUW4</accession>
<evidence type="ECO:0000256" key="1">
    <source>
        <dbReference type="ARBA" id="ARBA00001946"/>
    </source>
</evidence>
<dbReference type="PROSITE" id="PS00723">
    <property type="entry name" value="POLYPRENYL_SYNTHASE_1"/>
    <property type="match status" value="1"/>
</dbReference>
<dbReference type="SFLD" id="SFLDS00005">
    <property type="entry name" value="Isoprenoid_Synthase_Type_I"/>
    <property type="match status" value="1"/>
</dbReference>
<keyword evidence="8" id="KW-1185">Reference proteome</keyword>
<evidence type="ECO:0000256" key="3">
    <source>
        <dbReference type="ARBA" id="ARBA00022679"/>
    </source>
</evidence>
<dbReference type="SUPFAM" id="SSF48576">
    <property type="entry name" value="Terpenoid synthases"/>
    <property type="match status" value="1"/>
</dbReference>
<evidence type="ECO:0000256" key="2">
    <source>
        <dbReference type="ARBA" id="ARBA00006706"/>
    </source>
</evidence>
<keyword evidence="5" id="KW-0460">Magnesium</keyword>
<comment type="similarity">
    <text evidence="2 6">Belongs to the FPP/GGPP synthase family.</text>
</comment>
<evidence type="ECO:0000313" key="7">
    <source>
        <dbReference type="EMBL" id="UYP47310.1"/>
    </source>
</evidence>
<protein>
    <submittedName>
        <fullName evidence="7">Short chain isoprenyl diphosphate synthase</fullName>
        <ecNumber evidence="7">2.5.1.-</ecNumber>
    </submittedName>
</protein>
<evidence type="ECO:0000313" key="8">
    <source>
        <dbReference type="Proteomes" id="UP001208689"/>
    </source>
</evidence>
<keyword evidence="4" id="KW-0479">Metal-binding</keyword>
<dbReference type="Gene3D" id="1.10.600.10">
    <property type="entry name" value="Farnesyl Diphosphate Synthase"/>
    <property type="match status" value="1"/>
</dbReference>
<dbReference type="InterPro" id="IPR008949">
    <property type="entry name" value="Isoprenoid_synthase_dom_sf"/>
</dbReference>
<dbReference type="Proteomes" id="UP001208689">
    <property type="component" value="Chromosome"/>
</dbReference>
<dbReference type="PANTHER" id="PTHR12001:SF85">
    <property type="entry name" value="SHORT CHAIN ISOPRENYL DIPHOSPHATE SYNTHASE"/>
    <property type="match status" value="1"/>
</dbReference>